<dbReference type="PROSITE" id="PS01162">
    <property type="entry name" value="QOR_ZETA_CRYSTAL"/>
    <property type="match status" value="1"/>
</dbReference>
<dbReference type="InterPro" id="IPR050700">
    <property type="entry name" value="YIM1/Zinc_Alcohol_DH_Fams"/>
</dbReference>
<gene>
    <name evidence="3" type="ORF">C725_1036</name>
</gene>
<keyword evidence="1" id="KW-0560">Oxidoreductase</keyword>
<proteinExistence type="predicted"/>
<evidence type="ECO:0000313" key="4">
    <source>
        <dbReference type="Proteomes" id="UP000011717"/>
    </source>
</evidence>
<dbReference type="Pfam" id="PF08240">
    <property type="entry name" value="ADH_N"/>
    <property type="match status" value="1"/>
</dbReference>
<dbReference type="InterPro" id="IPR036291">
    <property type="entry name" value="NAD(P)-bd_dom_sf"/>
</dbReference>
<organism evidence="3 4">
    <name type="scientific">Pacificimonas flava</name>
    <dbReference type="NCBI Taxonomy" id="1234595"/>
    <lineage>
        <taxon>Bacteria</taxon>
        <taxon>Pseudomonadati</taxon>
        <taxon>Pseudomonadota</taxon>
        <taxon>Alphaproteobacteria</taxon>
        <taxon>Sphingomonadales</taxon>
        <taxon>Sphingosinicellaceae</taxon>
        <taxon>Pacificimonas</taxon>
    </lineage>
</organism>
<evidence type="ECO:0000256" key="1">
    <source>
        <dbReference type="ARBA" id="ARBA00023002"/>
    </source>
</evidence>
<dbReference type="PATRIC" id="fig|1234595.3.peg.1037"/>
<dbReference type="GO" id="GO:0016491">
    <property type="term" value="F:oxidoreductase activity"/>
    <property type="evidence" value="ECO:0007669"/>
    <property type="project" value="UniProtKB-KW"/>
</dbReference>
<sequence>MANMQAWRIHAFGDLETLQRETLERPVPGADEVLVAVKATSINPVDYKTRRGEFPPIETDDLPVILGRDIAGVVEAVGAAADGFAHGQRVYGMPGFERGTYATHVLMKPSELAVLPAHMDMSGAGAVPLAALTAWQGLFDHGGLKKTGEHVLIHGAAGGVGHLAIQFAKVRGARVTATGRAADRDFLHGLHADRVIDTDAQDFTDMGADVDLVFDLLGGDVQKKSWQVLKQGGRMISTLEEPDADAAREKGAKAARYMAEPNGSQLAEIADLIAAGRVHVAVDRSFPFAELDAAHRRLEEAHVQGKVIVTIDDEDEG</sequence>
<comment type="caution">
    <text evidence="3">The sequence shown here is derived from an EMBL/GenBank/DDBJ whole genome shotgun (WGS) entry which is preliminary data.</text>
</comment>
<name>M2TBQ8_9SPHN</name>
<evidence type="ECO:0000259" key="2">
    <source>
        <dbReference type="SMART" id="SM00829"/>
    </source>
</evidence>
<evidence type="ECO:0000313" key="3">
    <source>
        <dbReference type="EMBL" id="EMD84064.1"/>
    </source>
</evidence>
<dbReference type="InterPro" id="IPR013154">
    <property type="entry name" value="ADH-like_N"/>
</dbReference>
<protein>
    <submittedName>
        <fullName evidence="3">Putative Zinc-binding dehydrogenase</fullName>
    </submittedName>
</protein>
<feature type="domain" description="Enoyl reductase (ER)" evidence="2">
    <location>
        <begin position="13"/>
        <end position="309"/>
    </location>
</feature>
<dbReference type="SMART" id="SM00829">
    <property type="entry name" value="PKS_ER"/>
    <property type="match status" value="1"/>
</dbReference>
<dbReference type="CDD" id="cd05289">
    <property type="entry name" value="MDR_like_2"/>
    <property type="match status" value="1"/>
</dbReference>
<dbReference type="SUPFAM" id="SSF50129">
    <property type="entry name" value="GroES-like"/>
    <property type="match status" value="1"/>
</dbReference>
<keyword evidence="4" id="KW-1185">Reference proteome</keyword>
<dbReference type="PANTHER" id="PTHR11695:SF294">
    <property type="entry name" value="RETICULON-4-INTERACTING PROTEIN 1, MITOCHONDRIAL"/>
    <property type="match status" value="1"/>
</dbReference>
<dbReference type="InterPro" id="IPR002364">
    <property type="entry name" value="Quin_OxRdtase/zeta-crystal_CS"/>
</dbReference>
<dbReference type="OrthoDB" id="9792321at2"/>
<dbReference type="RefSeq" id="WP_008600592.1">
    <property type="nucleotide sequence ID" value="NZ_AMRV01000002.1"/>
</dbReference>
<dbReference type="EMBL" id="AMRV01000002">
    <property type="protein sequence ID" value="EMD84064.1"/>
    <property type="molecule type" value="Genomic_DNA"/>
</dbReference>
<dbReference type="InterPro" id="IPR011032">
    <property type="entry name" value="GroES-like_sf"/>
</dbReference>
<dbReference type="Proteomes" id="UP000011717">
    <property type="component" value="Unassembled WGS sequence"/>
</dbReference>
<dbReference type="AlphaFoldDB" id="M2TBQ8"/>
<dbReference type="Gene3D" id="3.90.180.10">
    <property type="entry name" value="Medium-chain alcohol dehydrogenases, catalytic domain"/>
    <property type="match status" value="1"/>
</dbReference>
<dbReference type="InterPro" id="IPR020843">
    <property type="entry name" value="ER"/>
</dbReference>
<reference evidence="3 4" key="1">
    <citation type="journal article" date="2013" name="Genome Announc.">
        <title>Draft Genome Sequence of Strain JLT2015T, Belonging to the Family Sphingomonadaceae of the Alphaproteobacteria.</title>
        <authorList>
            <person name="Tang K."/>
            <person name="Liu K."/>
            <person name="Li S."/>
            <person name="Jiao N."/>
        </authorList>
    </citation>
    <scope>NUCLEOTIDE SEQUENCE [LARGE SCALE GENOMIC DNA]</scope>
    <source>
        <strain evidence="3 4">JLT2015</strain>
    </source>
</reference>
<dbReference type="SUPFAM" id="SSF51735">
    <property type="entry name" value="NAD(P)-binding Rossmann-fold domains"/>
    <property type="match status" value="1"/>
</dbReference>
<accession>M2TBQ8</accession>
<dbReference type="PANTHER" id="PTHR11695">
    <property type="entry name" value="ALCOHOL DEHYDROGENASE RELATED"/>
    <property type="match status" value="1"/>
</dbReference>
<dbReference type="GO" id="GO:0008270">
    <property type="term" value="F:zinc ion binding"/>
    <property type="evidence" value="ECO:0007669"/>
    <property type="project" value="InterPro"/>
</dbReference>
<dbReference type="Gene3D" id="3.40.50.720">
    <property type="entry name" value="NAD(P)-binding Rossmann-like Domain"/>
    <property type="match status" value="1"/>
</dbReference>
<dbReference type="Pfam" id="PF13602">
    <property type="entry name" value="ADH_zinc_N_2"/>
    <property type="match status" value="1"/>
</dbReference>